<gene>
    <name evidence="2" type="ORF">AVDCRST_MAG05-971</name>
</gene>
<protein>
    <submittedName>
        <fullName evidence="2">Uncharacterized protein</fullName>
    </submittedName>
</protein>
<feature type="compositionally biased region" description="Basic and acidic residues" evidence="1">
    <location>
        <begin position="7"/>
        <end position="16"/>
    </location>
</feature>
<feature type="compositionally biased region" description="Polar residues" evidence="1">
    <location>
        <begin position="50"/>
        <end position="60"/>
    </location>
</feature>
<accession>A0A6J4RLM2</accession>
<reference evidence="2" key="1">
    <citation type="submission" date="2020-02" db="EMBL/GenBank/DDBJ databases">
        <authorList>
            <person name="Meier V. D."/>
        </authorList>
    </citation>
    <scope>NUCLEOTIDE SEQUENCE</scope>
    <source>
        <strain evidence="2">AVDCRST_MAG05</strain>
    </source>
</reference>
<dbReference type="EMBL" id="CADCVM010000105">
    <property type="protein sequence ID" value="CAA9476443.1"/>
    <property type="molecule type" value="Genomic_DNA"/>
</dbReference>
<evidence type="ECO:0000256" key="1">
    <source>
        <dbReference type="SAM" id="MobiDB-lite"/>
    </source>
</evidence>
<evidence type="ECO:0000313" key="2">
    <source>
        <dbReference type="EMBL" id="CAA9476443.1"/>
    </source>
</evidence>
<proteinExistence type="predicted"/>
<name>A0A6J4RLM2_9ACTN</name>
<sequence>MASIRVGKPDTTHDAPAHTPGVHQGNWPGGTAADPGLVETGEVGAGRPSMRSTARKSTGINAEKRNPTDPNSPNLPPN</sequence>
<organism evidence="2">
    <name type="scientific">uncultured Rubrobacteraceae bacterium</name>
    <dbReference type="NCBI Taxonomy" id="349277"/>
    <lineage>
        <taxon>Bacteria</taxon>
        <taxon>Bacillati</taxon>
        <taxon>Actinomycetota</taxon>
        <taxon>Rubrobacteria</taxon>
        <taxon>Rubrobacterales</taxon>
        <taxon>Rubrobacteraceae</taxon>
        <taxon>environmental samples</taxon>
    </lineage>
</organism>
<dbReference type="AlphaFoldDB" id="A0A6J4RLM2"/>
<feature type="region of interest" description="Disordered" evidence="1">
    <location>
        <begin position="1"/>
        <end position="78"/>
    </location>
</feature>